<evidence type="ECO:0000259" key="1">
    <source>
        <dbReference type="Pfam" id="PF01638"/>
    </source>
</evidence>
<dbReference type="Proteomes" id="UP000001901">
    <property type="component" value="Chromosome"/>
</dbReference>
<gene>
    <name evidence="2" type="ordered locus">Arcpr_0914</name>
</gene>
<evidence type="ECO:0000313" key="2">
    <source>
        <dbReference type="EMBL" id="ADB57975.1"/>
    </source>
</evidence>
<dbReference type="AlphaFoldDB" id="D2RI50"/>
<dbReference type="Gene3D" id="1.10.10.10">
    <property type="entry name" value="Winged helix-like DNA-binding domain superfamily/Winged helix DNA-binding domain"/>
    <property type="match status" value="1"/>
</dbReference>
<dbReference type="InterPro" id="IPR036388">
    <property type="entry name" value="WH-like_DNA-bd_sf"/>
</dbReference>
<dbReference type="RefSeq" id="WP_012940311.1">
    <property type="nucleotide sequence ID" value="NC_013741.1"/>
</dbReference>
<dbReference type="SUPFAM" id="SSF46785">
    <property type="entry name" value="Winged helix' DNA-binding domain"/>
    <property type="match status" value="1"/>
</dbReference>
<reference evidence="2 3" key="1">
    <citation type="journal article" date="2010" name="Stand. Genomic Sci.">
        <title>Complete genome sequence of Archaeoglobus profundus type strain (AV18).</title>
        <authorList>
            <person name="von Jan M."/>
            <person name="Lapidus A."/>
            <person name="Del Rio T.G."/>
            <person name="Copeland A."/>
            <person name="Tice H."/>
            <person name="Cheng J.F."/>
            <person name="Lucas S."/>
            <person name="Chen F."/>
            <person name="Nolan M."/>
            <person name="Goodwin L."/>
            <person name="Han C."/>
            <person name="Pitluck S."/>
            <person name="Liolios K."/>
            <person name="Ivanova N."/>
            <person name="Mavromatis K."/>
            <person name="Ovchinnikova G."/>
            <person name="Chertkov O."/>
            <person name="Pati A."/>
            <person name="Chen A."/>
            <person name="Palaniappan K."/>
            <person name="Land M."/>
            <person name="Hauser L."/>
            <person name="Chang Y.J."/>
            <person name="Jeffries C.D."/>
            <person name="Saunders E."/>
            <person name="Brettin T."/>
            <person name="Detter J.C."/>
            <person name="Chain P."/>
            <person name="Eichinger K."/>
            <person name="Huber H."/>
            <person name="Spring S."/>
            <person name="Rohde M."/>
            <person name="Goker M."/>
            <person name="Wirth R."/>
            <person name="Woyke T."/>
            <person name="Bristow J."/>
            <person name="Eisen J.A."/>
            <person name="Markowitz V."/>
            <person name="Hugenholtz P."/>
            <person name="Kyrpides N.C."/>
            <person name="Klenk H.P."/>
        </authorList>
    </citation>
    <scope>NUCLEOTIDE SEQUENCE [LARGE SCALE GENOMIC DNA]</scope>
    <source>
        <strain evidence="3">DSM 5631 / JCM 9629 / NBRC 100127 / Av18</strain>
    </source>
</reference>
<proteinExistence type="predicted"/>
<name>D2RI50_ARCPA</name>
<dbReference type="PaxDb" id="572546-Arcpr_0914"/>
<keyword evidence="3" id="KW-1185">Reference proteome</keyword>
<dbReference type="OrthoDB" id="51507at2157"/>
<organism evidence="2 3">
    <name type="scientific">Archaeoglobus profundus (strain DSM 5631 / JCM 9629 / NBRC 100127 / Av18)</name>
    <dbReference type="NCBI Taxonomy" id="572546"/>
    <lineage>
        <taxon>Archaea</taxon>
        <taxon>Methanobacteriati</taxon>
        <taxon>Methanobacteriota</taxon>
        <taxon>Archaeoglobi</taxon>
        <taxon>Archaeoglobales</taxon>
        <taxon>Archaeoglobaceae</taxon>
        <taxon>Archaeoglobus</taxon>
    </lineage>
</organism>
<accession>D2RI50</accession>
<feature type="domain" description="HTH hxlR-type" evidence="1">
    <location>
        <begin position="18"/>
        <end position="86"/>
    </location>
</feature>
<dbReference type="KEGG" id="apo:Arcpr_0914"/>
<dbReference type="STRING" id="572546.Arcpr_0914"/>
<protein>
    <recommendedName>
        <fullName evidence="1">HTH hxlR-type domain-containing protein</fullName>
    </recommendedName>
</protein>
<dbReference type="Pfam" id="PF01638">
    <property type="entry name" value="HxlR"/>
    <property type="match status" value="1"/>
</dbReference>
<sequence length="130" mass="15366">MQVVDDYDLIKIVTKSPNLKILNAIKSGKKRWSDFEKILNKRQVSEALKELIDLGLVKTVKHVRGLKEYNTYELTELGELVLEYLEKAELALRELRRDQEKDRDDDSETSFFEEYMRKKGWIKVDEGEID</sequence>
<dbReference type="eggNOG" id="arCOG01057">
    <property type="taxonomic scope" value="Archaea"/>
</dbReference>
<dbReference type="EMBL" id="CP001857">
    <property type="protein sequence ID" value="ADB57975.1"/>
    <property type="molecule type" value="Genomic_DNA"/>
</dbReference>
<evidence type="ECO:0000313" key="3">
    <source>
        <dbReference type="Proteomes" id="UP000001901"/>
    </source>
</evidence>
<dbReference type="InterPro" id="IPR002577">
    <property type="entry name" value="HTH_HxlR"/>
</dbReference>
<dbReference type="GeneID" id="8739579"/>
<dbReference type="InterPro" id="IPR036390">
    <property type="entry name" value="WH_DNA-bd_sf"/>
</dbReference>
<dbReference type="HOGENOM" id="CLU_1933160_0_0_2"/>